<reference evidence="3" key="1">
    <citation type="submission" date="2019-11" db="EMBL/GenBank/DDBJ databases">
        <title>Leishmania tarentolae CDS.</title>
        <authorList>
            <person name="Goto Y."/>
            <person name="Yamagishi J."/>
        </authorList>
    </citation>
    <scope>NUCLEOTIDE SEQUENCE [LARGE SCALE GENOMIC DNA]</scope>
    <source>
        <strain evidence="3">Parrot Tar II</strain>
    </source>
</reference>
<gene>
    <name evidence="3" type="ORF">LtaPh_3430600</name>
</gene>
<dbReference type="Proteomes" id="UP000419144">
    <property type="component" value="Unassembled WGS sequence"/>
</dbReference>
<protein>
    <submittedName>
        <fullName evidence="3">Uncharacterized protein</fullName>
    </submittedName>
</protein>
<name>A0A640KSY3_LEITA</name>
<dbReference type="AlphaFoldDB" id="A0A640KSY3"/>
<evidence type="ECO:0000256" key="1">
    <source>
        <dbReference type="SAM" id="MobiDB-lite"/>
    </source>
</evidence>
<keyword evidence="2" id="KW-0812">Transmembrane</keyword>
<feature type="transmembrane region" description="Helical" evidence="2">
    <location>
        <begin position="483"/>
        <end position="501"/>
    </location>
</feature>
<organism evidence="3 4">
    <name type="scientific">Leishmania tarentolae</name>
    <name type="common">Sauroleishmania tarentolae</name>
    <dbReference type="NCBI Taxonomy" id="5689"/>
    <lineage>
        <taxon>Eukaryota</taxon>
        <taxon>Discoba</taxon>
        <taxon>Euglenozoa</taxon>
        <taxon>Kinetoplastea</taxon>
        <taxon>Metakinetoplastina</taxon>
        <taxon>Trypanosomatida</taxon>
        <taxon>Trypanosomatidae</taxon>
        <taxon>Leishmaniinae</taxon>
        <taxon>Leishmania</taxon>
        <taxon>lizard Leishmania</taxon>
    </lineage>
</organism>
<comment type="caution">
    <text evidence="3">The sequence shown here is derived from an EMBL/GenBank/DDBJ whole genome shotgun (WGS) entry which is preliminary data.</text>
</comment>
<keyword evidence="2" id="KW-0472">Membrane</keyword>
<keyword evidence="4" id="KW-1185">Reference proteome</keyword>
<sequence length="507" mass="55737">MCVCVYVEGIRELPPCADGRWLQYSDLPRPPFGFLLCWATKLSPPFTRIHSSPSFSKFFGSVTRPVLDAVGCGRSASRRSPAGMDFLSTASAVQRPPVGVPPYRVPPLSGLYRMRYHPPSPTATSSNNLRGESDCDGSGDGIPGSPTACGATTDLPAQASSNSAAARHAAVHKQLVGASSLRDGGIDLFALYSLCEVEPVPCKLCTLHTQTTLNTSSYRLRQSYQLQKGSADHFLHLLTGDSEARTEAAALSTTEPSRLIHILQEGWYVFFFPMSECGRLKDNLLVYVGDHLIAGDVAECDLANDGCLRPLKTAAAASALPGVVNCSPGGTTTPWASKSTSATSQRWKSLFYYVVSPVPVHWGARETEDLHLTVLWRSIPAAYPKHRQKSLTLLYSYYCSPRAPDTFTCRAHFPRHTRLRLVRSPNCDSKVHLRSHVTERMARVQVETVDGKPLETHRHTRDYVFVLQFLFGDNNVLLEEVNVFAAAVVAIVFLLLLWVFLTKDLIL</sequence>
<accession>A0A640KSY3</accession>
<evidence type="ECO:0000256" key="2">
    <source>
        <dbReference type="SAM" id="Phobius"/>
    </source>
</evidence>
<feature type="region of interest" description="Disordered" evidence="1">
    <location>
        <begin position="114"/>
        <end position="155"/>
    </location>
</feature>
<proteinExistence type="predicted"/>
<dbReference type="VEuPathDB" id="TriTrypDB:LtaPh_3430600"/>
<dbReference type="OrthoDB" id="272452at2759"/>
<evidence type="ECO:0000313" key="4">
    <source>
        <dbReference type="Proteomes" id="UP000419144"/>
    </source>
</evidence>
<evidence type="ECO:0000313" key="3">
    <source>
        <dbReference type="EMBL" id="GET92381.1"/>
    </source>
</evidence>
<keyword evidence="2" id="KW-1133">Transmembrane helix</keyword>
<dbReference type="EMBL" id="BLBS01000054">
    <property type="protein sequence ID" value="GET92381.1"/>
    <property type="molecule type" value="Genomic_DNA"/>
</dbReference>